<dbReference type="InterPro" id="IPR009057">
    <property type="entry name" value="Homeodomain-like_sf"/>
</dbReference>
<reference evidence="7" key="1">
    <citation type="journal article" date="2019" name="J. Bacteriol.">
        <title>A Mutagenic Screen Identifies a TonB-Dependent Receptor Required for the Lanthanide Metal Switch in the Type I Methanotroph 'Methylotuvimicrobium buryatense' 5GB1C.</title>
        <authorList>
            <person name="Groom J.D."/>
            <person name="Ford S.M."/>
            <person name="Pesesky M.W."/>
            <person name="Lidstrom M.E."/>
        </authorList>
    </citation>
    <scope>NUCLEOTIDE SEQUENCE [LARGE SCALE GENOMIC DNA]</scope>
    <source>
        <strain evidence="7">5GB1C</strain>
    </source>
</reference>
<dbReference type="STRING" id="675511.GCA_000341735_00258"/>
<dbReference type="Pfam" id="PF13305">
    <property type="entry name" value="TetR_C_33"/>
    <property type="match status" value="1"/>
</dbReference>
<dbReference type="InterPro" id="IPR050109">
    <property type="entry name" value="HTH-type_TetR-like_transc_reg"/>
</dbReference>
<evidence type="ECO:0000256" key="2">
    <source>
        <dbReference type="ARBA" id="ARBA00023125"/>
    </source>
</evidence>
<dbReference type="Gene3D" id="1.10.357.10">
    <property type="entry name" value="Tetracycline Repressor, domain 2"/>
    <property type="match status" value="1"/>
</dbReference>
<dbReference type="RefSeq" id="WP_017838912.1">
    <property type="nucleotide sequence ID" value="NZ_CP035467.1"/>
</dbReference>
<evidence type="ECO:0000259" key="5">
    <source>
        <dbReference type="PROSITE" id="PS50977"/>
    </source>
</evidence>
<dbReference type="PANTHER" id="PTHR30055:SF234">
    <property type="entry name" value="HTH-TYPE TRANSCRIPTIONAL REGULATOR BETI"/>
    <property type="match status" value="1"/>
</dbReference>
<dbReference type="InterPro" id="IPR025996">
    <property type="entry name" value="MT1864/Rv1816-like_C"/>
</dbReference>
<keyword evidence="1" id="KW-0805">Transcription regulation</keyword>
<keyword evidence="7" id="KW-1185">Reference proteome</keyword>
<dbReference type="EMBL" id="CP035467">
    <property type="protein sequence ID" value="QCW83223.1"/>
    <property type="molecule type" value="Genomic_DNA"/>
</dbReference>
<dbReference type="Proteomes" id="UP000305881">
    <property type="component" value="Chromosome"/>
</dbReference>
<dbReference type="AlphaFoldDB" id="A0A4P9URQ9"/>
<dbReference type="InterPro" id="IPR001647">
    <property type="entry name" value="HTH_TetR"/>
</dbReference>
<dbReference type="GO" id="GO:0000976">
    <property type="term" value="F:transcription cis-regulatory region binding"/>
    <property type="evidence" value="ECO:0007669"/>
    <property type="project" value="TreeGrafter"/>
</dbReference>
<dbReference type="SUPFAM" id="SSF48498">
    <property type="entry name" value="Tetracyclin repressor-like, C-terminal domain"/>
    <property type="match status" value="1"/>
</dbReference>
<dbReference type="SUPFAM" id="SSF46689">
    <property type="entry name" value="Homeodomain-like"/>
    <property type="match status" value="1"/>
</dbReference>
<gene>
    <name evidence="6" type="ORF">EQU24_13960</name>
</gene>
<name>A0A4P9URQ9_METBY</name>
<protein>
    <submittedName>
        <fullName evidence="6">TetR/AcrR family transcriptional regulator</fullName>
    </submittedName>
</protein>
<sequence length="196" mass="22132">MARRYEHSQEEIKAMVLQAANKIIVEQGGAALNVRNIAKNIGYTVGSIYMVFENMADLVLHVNAETLDEIAGALNKVETGSTSRDLEEIAKAYLKFASLNFNRWSMLFGNRFVESGHFPDWYRAKMNRLEEIITTQIARLHPENNPQQNQRIGNALWGGIHGVCLLSINGMPNKESLQEAEETLRVLVRAFVGEER</sequence>
<accession>A0A4P9URQ9</accession>
<evidence type="ECO:0000313" key="6">
    <source>
        <dbReference type="EMBL" id="QCW83223.1"/>
    </source>
</evidence>
<dbReference type="GO" id="GO:0003700">
    <property type="term" value="F:DNA-binding transcription factor activity"/>
    <property type="evidence" value="ECO:0007669"/>
    <property type="project" value="TreeGrafter"/>
</dbReference>
<feature type="DNA-binding region" description="H-T-H motif" evidence="4">
    <location>
        <begin position="33"/>
        <end position="52"/>
    </location>
</feature>
<dbReference type="OrthoDB" id="7223515at2"/>
<evidence type="ECO:0000256" key="4">
    <source>
        <dbReference type="PROSITE-ProRule" id="PRU00335"/>
    </source>
</evidence>
<keyword evidence="3" id="KW-0804">Transcription</keyword>
<keyword evidence="2 4" id="KW-0238">DNA-binding</keyword>
<dbReference type="InterPro" id="IPR036271">
    <property type="entry name" value="Tet_transcr_reg_TetR-rel_C_sf"/>
</dbReference>
<evidence type="ECO:0000256" key="3">
    <source>
        <dbReference type="ARBA" id="ARBA00023163"/>
    </source>
</evidence>
<evidence type="ECO:0000313" key="7">
    <source>
        <dbReference type="Proteomes" id="UP000305881"/>
    </source>
</evidence>
<dbReference type="Pfam" id="PF00440">
    <property type="entry name" value="TetR_N"/>
    <property type="match status" value="1"/>
</dbReference>
<dbReference type="PROSITE" id="PS50977">
    <property type="entry name" value="HTH_TETR_2"/>
    <property type="match status" value="1"/>
</dbReference>
<feature type="domain" description="HTH tetR-type" evidence="5">
    <location>
        <begin position="10"/>
        <end position="70"/>
    </location>
</feature>
<dbReference type="PANTHER" id="PTHR30055">
    <property type="entry name" value="HTH-TYPE TRANSCRIPTIONAL REGULATOR RUTR"/>
    <property type="match status" value="1"/>
</dbReference>
<evidence type="ECO:0000256" key="1">
    <source>
        <dbReference type="ARBA" id="ARBA00023015"/>
    </source>
</evidence>
<proteinExistence type="predicted"/>
<dbReference type="KEGG" id="mbur:EQU24_13960"/>
<organism evidence="6 7">
    <name type="scientific">Methylotuvimicrobium buryatense</name>
    <name type="common">Methylomicrobium buryatense</name>
    <dbReference type="NCBI Taxonomy" id="95641"/>
    <lineage>
        <taxon>Bacteria</taxon>
        <taxon>Pseudomonadati</taxon>
        <taxon>Pseudomonadota</taxon>
        <taxon>Gammaproteobacteria</taxon>
        <taxon>Methylococcales</taxon>
        <taxon>Methylococcaceae</taxon>
        <taxon>Methylotuvimicrobium</taxon>
    </lineage>
</organism>